<dbReference type="GO" id="GO:0000145">
    <property type="term" value="C:exocyst"/>
    <property type="evidence" value="ECO:0007669"/>
    <property type="project" value="InterPro"/>
</dbReference>
<evidence type="ECO:0000259" key="11">
    <source>
        <dbReference type="PROSITE" id="PS50003"/>
    </source>
</evidence>
<sequence length="640" mass="72915">MADGGLARVLSKQTFDPENFVNKVSQGGEDELDEMQKKIQRLADETALALKRNVYKHYSQFIETAKEISILESEMYQLSHMLTDQKSIISTMLEMSLTSEEVVTPGEMELELPTEDDVQSSLSILLEKVEGCSSMLEAPGRHLVHDGDLLELDPESLSPIRELRAFLLNDVLMLAAWLPHRRGLVKYRFQSLYELDNLAIVNAKDTGSMKNAFKILMFPDTRTFQADSPKAKRQWLDKFEETKKKKTARDKQRKDATTPDRSSITSPLDSSNPFTVDLEPSSPVSSDRPQSVAIEADLLHLPWLQELPEDLDVCIAQRNFEGAVDLIEKANDYLDGCPKSAAIREYRGRIEHRIQQLTEILMKELQISPERSIRGGPRAARRAVTQLIRLGRSAQACELFLKNRSTLSKYSLRQVKIEGNTALYVKKLCELFFNTMAETCQEFIKAFPDHFGCHAAFVVWAKQEINEFLSTFKSQVFVNKTPFAVVSDCVQEMRKCCDQLSDIGVELTFVLDCLMAEDIEKAIQDAGDNQMDAVRHRAMEDNWLPMNFQNVTALQQFENSMINLGIKNIHKYTFGECFTELTQNTIQFTKSYLPFLDAMMTIYSSQHHRLITAAFVDILEAQIRHAQVCARDTKFTKEVV</sequence>
<comment type="caution">
    <text evidence="12">The sequence shown here is derived from an EMBL/GenBank/DDBJ whole genome shotgun (WGS) entry which is preliminary data.</text>
</comment>
<gene>
    <name evidence="12" type="ORF">LSH36_3g03043</name>
</gene>
<dbReference type="PANTHER" id="PTHR21426">
    <property type="entry name" value="EXOCYST COMPLEX COMPONENT 8"/>
    <property type="match status" value="1"/>
</dbReference>
<dbReference type="SMART" id="SM00233">
    <property type="entry name" value="PH"/>
    <property type="match status" value="1"/>
</dbReference>
<dbReference type="PROSITE" id="PS50003">
    <property type="entry name" value="PH_DOMAIN"/>
    <property type="match status" value="1"/>
</dbReference>
<dbReference type="InterPro" id="IPR042561">
    <property type="entry name" value="Exo84_C_1"/>
</dbReference>
<evidence type="ECO:0000256" key="8">
    <source>
        <dbReference type="ARBA" id="ARBA00022927"/>
    </source>
</evidence>
<dbReference type="Gene3D" id="2.30.29.30">
    <property type="entry name" value="Pleckstrin-homology domain (PH domain)/Phosphotyrosine-binding domain (PTB)"/>
    <property type="match status" value="1"/>
</dbReference>
<comment type="similarity">
    <text evidence="4">Belongs to the EXO84 family.</text>
</comment>
<dbReference type="InterPro" id="IPR001849">
    <property type="entry name" value="PH_domain"/>
</dbReference>
<evidence type="ECO:0000256" key="2">
    <source>
        <dbReference type="ARBA" id="ARBA00004556"/>
    </source>
</evidence>
<keyword evidence="8" id="KW-0653">Protein transport</keyword>
<dbReference type="InterPro" id="IPR042560">
    <property type="entry name" value="Exo84_C_2"/>
</dbReference>
<dbReference type="Pfam" id="PF25345">
    <property type="entry name" value="PH_EXO84"/>
    <property type="match status" value="1"/>
</dbReference>
<evidence type="ECO:0000313" key="12">
    <source>
        <dbReference type="EMBL" id="KAK2170281.1"/>
    </source>
</evidence>
<dbReference type="GO" id="GO:0030426">
    <property type="term" value="C:growth cone"/>
    <property type="evidence" value="ECO:0007669"/>
    <property type="project" value="UniProtKB-SubCell"/>
</dbReference>
<dbReference type="InterPro" id="IPR016159">
    <property type="entry name" value="Cullin_repeat-like_dom_sf"/>
</dbReference>
<evidence type="ECO:0000256" key="6">
    <source>
        <dbReference type="ARBA" id="ARBA00022448"/>
    </source>
</evidence>
<dbReference type="Gene3D" id="1.20.58.1220">
    <property type="entry name" value="Exo84p, C-terminal helical domain"/>
    <property type="match status" value="1"/>
</dbReference>
<dbReference type="GO" id="GO:0048471">
    <property type="term" value="C:perinuclear region of cytoplasm"/>
    <property type="evidence" value="ECO:0007669"/>
    <property type="project" value="UniProtKB-SubCell"/>
</dbReference>
<feature type="region of interest" description="Disordered" evidence="10">
    <location>
        <begin position="238"/>
        <end position="289"/>
    </location>
</feature>
<dbReference type="InterPro" id="IPR033961">
    <property type="entry name" value="Exo84"/>
</dbReference>
<proteinExistence type="inferred from homology"/>
<name>A0AAD9KFA5_9ANNE</name>
<dbReference type="GO" id="GO:0015031">
    <property type="term" value="P:protein transport"/>
    <property type="evidence" value="ECO:0007669"/>
    <property type="project" value="UniProtKB-KW"/>
</dbReference>
<dbReference type="SUPFAM" id="SSF50729">
    <property type="entry name" value="PH domain-like"/>
    <property type="match status" value="1"/>
</dbReference>
<evidence type="ECO:0000313" key="13">
    <source>
        <dbReference type="Proteomes" id="UP001208570"/>
    </source>
</evidence>
<feature type="domain" description="PH" evidence="11">
    <location>
        <begin position="142"/>
        <end position="244"/>
    </location>
</feature>
<keyword evidence="7" id="KW-0268">Exocytosis</keyword>
<evidence type="ECO:0000256" key="5">
    <source>
        <dbReference type="ARBA" id="ARBA00017509"/>
    </source>
</evidence>
<feature type="coiled-coil region" evidence="9">
    <location>
        <begin position="25"/>
        <end position="52"/>
    </location>
</feature>
<evidence type="ECO:0000256" key="7">
    <source>
        <dbReference type="ARBA" id="ARBA00022483"/>
    </source>
</evidence>
<dbReference type="Pfam" id="PF08700">
    <property type="entry name" value="VPS51_Exo84_N"/>
    <property type="match status" value="1"/>
</dbReference>
<dbReference type="AlphaFoldDB" id="A0AAD9KFA5"/>
<keyword evidence="9" id="KW-0175">Coiled coil</keyword>
<dbReference type="GO" id="GO:0006893">
    <property type="term" value="P:Golgi to plasma membrane transport"/>
    <property type="evidence" value="ECO:0007669"/>
    <property type="project" value="TreeGrafter"/>
</dbReference>
<dbReference type="PANTHER" id="PTHR21426:SF12">
    <property type="entry name" value="EXOCYST COMPLEX COMPONENT 8"/>
    <property type="match status" value="1"/>
</dbReference>
<dbReference type="Proteomes" id="UP001208570">
    <property type="component" value="Unassembled WGS sequence"/>
</dbReference>
<evidence type="ECO:0000256" key="1">
    <source>
        <dbReference type="ARBA" id="ARBA00002660"/>
    </source>
</evidence>
<dbReference type="Gene3D" id="1.20.58.1210">
    <property type="entry name" value="Exo84p, N-terminal helical domain"/>
    <property type="match status" value="1"/>
</dbReference>
<comment type="subcellular location">
    <subcellularLocation>
        <location evidence="3">Cell projection</location>
        <location evidence="3">Growth cone</location>
    </subcellularLocation>
    <subcellularLocation>
        <location evidence="2">Cytoplasm</location>
        <location evidence="2">Perinuclear region</location>
    </subcellularLocation>
</comment>
<dbReference type="FunFam" id="1.20.58.1210:FF:000001">
    <property type="entry name" value="exocyst complex component 8"/>
    <property type="match status" value="1"/>
</dbReference>
<evidence type="ECO:0000256" key="10">
    <source>
        <dbReference type="SAM" id="MobiDB-lite"/>
    </source>
</evidence>
<accession>A0AAD9KFA5</accession>
<dbReference type="SUPFAM" id="SSF74788">
    <property type="entry name" value="Cullin repeat-like"/>
    <property type="match status" value="1"/>
</dbReference>
<feature type="compositionally biased region" description="Basic and acidic residues" evidence="10">
    <location>
        <begin position="238"/>
        <end position="258"/>
    </location>
</feature>
<dbReference type="Pfam" id="PF16528">
    <property type="entry name" value="Exo84_C"/>
    <property type="match status" value="1"/>
</dbReference>
<keyword evidence="6" id="KW-0813">Transport</keyword>
<organism evidence="12 13">
    <name type="scientific">Paralvinella palmiformis</name>
    <dbReference type="NCBI Taxonomy" id="53620"/>
    <lineage>
        <taxon>Eukaryota</taxon>
        <taxon>Metazoa</taxon>
        <taxon>Spiralia</taxon>
        <taxon>Lophotrochozoa</taxon>
        <taxon>Annelida</taxon>
        <taxon>Polychaeta</taxon>
        <taxon>Sedentaria</taxon>
        <taxon>Canalipalpata</taxon>
        <taxon>Terebellida</taxon>
        <taxon>Terebelliformia</taxon>
        <taxon>Alvinellidae</taxon>
        <taxon>Paralvinella</taxon>
    </lineage>
</organism>
<reference evidence="12" key="1">
    <citation type="journal article" date="2023" name="Mol. Biol. Evol.">
        <title>Third-Generation Sequencing Reveals the Adaptive Role of the Epigenome in Three Deep-Sea Polychaetes.</title>
        <authorList>
            <person name="Perez M."/>
            <person name="Aroh O."/>
            <person name="Sun Y."/>
            <person name="Lan Y."/>
            <person name="Juniper S.K."/>
            <person name="Young C.R."/>
            <person name="Angers B."/>
            <person name="Qian P.Y."/>
        </authorList>
    </citation>
    <scope>NUCLEOTIDE SEQUENCE</scope>
    <source>
        <strain evidence="12">P08H-3</strain>
    </source>
</reference>
<keyword evidence="13" id="KW-1185">Reference proteome</keyword>
<dbReference type="InterPro" id="IPR032403">
    <property type="entry name" value="Exo84_C"/>
</dbReference>
<evidence type="ECO:0000256" key="3">
    <source>
        <dbReference type="ARBA" id="ARBA00004624"/>
    </source>
</evidence>
<dbReference type="InterPro" id="IPR011993">
    <property type="entry name" value="PH-like_dom_sf"/>
</dbReference>
<evidence type="ECO:0000256" key="9">
    <source>
        <dbReference type="SAM" id="Coils"/>
    </source>
</evidence>
<comment type="function">
    <text evidence="1">Component of the exocyst complex involved in the docking of exocytic vesicles with fusion sites on the plasma membrane.</text>
</comment>
<dbReference type="GO" id="GO:0006887">
    <property type="term" value="P:exocytosis"/>
    <property type="evidence" value="ECO:0007669"/>
    <property type="project" value="UniProtKB-KW"/>
</dbReference>
<evidence type="ECO:0000256" key="4">
    <source>
        <dbReference type="ARBA" id="ARBA00007210"/>
    </source>
</evidence>
<feature type="compositionally biased region" description="Polar residues" evidence="10">
    <location>
        <begin position="259"/>
        <end position="274"/>
    </location>
</feature>
<dbReference type="CDD" id="cd01226">
    <property type="entry name" value="PH_RalBD_exo84"/>
    <property type="match status" value="1"/>
</dbReference>
<protein>
    <recommendedName>
        <fullName evidence="5">Exocyst complex component 8</fullName>
    </recommendedName>
</protein>
<dbReference type="EMBL" id="JAODUP010000003">
    <property type="protein sequence ID" value="KAK2170281.1"/>
    <property type="molecule type" value="Genomic_DNA"/>
</dbReference>